<evidence type="ECO:0000256" key="2">
    <source>
        <dbReference type="SAM" id="Phobius"/>
    </source>
</evidence>
<feature type="transmembrane region" description="Helical" evidence="2">
    <location>
        <begin position="322"/>
        <end position="343"/>
    </location>
</feature>
<feature type="transmembrane region" description="Helical" evidence="2">
    <location>
        <begin position="373"/>
        <end position="394"/>
    </location>
</feature>
<dbReference type="HOGENOM" id="CLU_517004_0_0_1"/>
<evidence type="ECO:0000313" key="4">
    <source>
        <dbReference type="Proteomes" id="UP000053259"/>
    </source>
</evidence>
<evidence type="ECO:0000256" key="1">
    <source>
        <dbReference type="SAM" id="MobiDB-lite"/>
    </source>
</evidence>
<dbReference type="GeneID" id="27315936"/>
<evidence type="ECO:0000313" key="3">
    <source>
        <dbReference type="EMBL" id="KIW00434.1"/>
    </source>
</evidence>
<dbReference type="RefSeq" id="XP_016210303.1">
    <property type="nucleotide sequence ID" value="XM_016361799.1"/>
</dbReference>
<dbReference type="VEuPathDB" id="FungiDB:PV09_07963"/>
<organism evidence="3 4">
    <name type="scientific">Verruconis gallopava</name>
    <dbReference type="NCBI Taxonomy" id="253628"/>
    <lineage>
        <taxon>Eukaryota</taxon>
        <taxon>Fungi</taxon>
        <taxon>Dikarya</taxon>
        <taxon>Ascomycota</taxon>
        <taxon>Pezizomycotina</taxon>
        <taxon>Dothideomycetes</taxon>
        <taxon>Pleosporomycetidae</taxon>
        <taxon>Venturiales</taxon>
        <taxon>Sympoventuriaceae</taxon>
        <taxon>Verruconis</taxon>
    </lineage>
</organism>
<dbReference type="AlphaFoldDB" id="A0A0D2AMT5"/>
<feature type="transmembrane region" description="Helical" evidence="2">
    <location>
        <begin position="414"/>
        <end position="436"/>
    </location>
</feature>
<keyword evidence="2" id="KW-1133">Transmembrane helix</keyword>
<feature type="region of interest" description="Disordered" evidence="1">
    <location>
        <begin position="448"/>
        <end position="527"/>
    </location>
</feature>
<feature type="compositionally biased region" description="Low complexity" evidence="1">
    <location>
        <begin position="457"/>
        <end position="513"/>
    </location>
</feature>
<keyword evidence="2" id="KW-0472">Membrane</keyword>
<reference evidence="3 4" key="1">
    <citation type="submission" date="2015-01" db="EMBL/GenBank/DDBJ databases">
        <title>The Genome Sequence of Ochroconis gallopava CBS43764.</title>
        <authorList>
            <consortium name="The Broad Institute Genomics Platform"/>
            <person name="Cuomo C."/>
            <person name="de Hoog S."/>
            <person name="Gorbushina A."/>
            <person name="Stielow B."/>
            <person name="Teixiera M."/>
            <person name="Abouelleil A."/>
            <person name="Chapman S.B."/>
            <person name="Priest M."/>
            <person name="Young S.K."/>
            <person name="Wortman J."/>
            <person name="Nusbaum C."/>
            <person name="Birren B."/>
        </authorList>
    </citation>
    <scope>NUCLEOTIDE SEQUENCE [LARGE SCALE GENOMIC DNA]</scope>
    <source>
        <strain evidence="3 4">CBS 43764</strain>
    </source>
</reference>
<dbReference type="Proteomes" id="UP000053259">
    <property type="component" value="Unassembled WGS sequence"/>
</dbReference>
<accession>A0A0D2AMT5</accession>
<protein>
    <submittedName>
        <fullName evidence="3">Uncharacterized protein</fullName>
    </submittedName>
</protein>
<feature type="transmembrane region" description="Helical" evidence="2">
    <location>
        <begin position="165"/>
        <end position="187"/>
    </location>
</feature>
<keyword evidence="4" id="KW-1185">Reference proteome</keyword>
<sequence>MTTSWDKLGLSGSVALADFASVHNISSSQLNFTQECSQTVAFFTSAQYCSPKHMRQCDRYPTNKWYAVNSALPESVRMEQSKKTSNMSDLRLFWTYVDEEGVQRVGWGIVGLHHHWYDGFTNIALENGKETIDQMLEASLSECLPLYCQQAGFVGNPDITGIGAFISYIVIAALTTVVNFICMYLTWASTKPLDDPDVKSSRVWTATISASLSFLDTLLYANIMISVAGCLYHSLGKSVYEKSTSMLVADLAASATFSASILYRYSHEGMLLQIGLQTLPTLIRFFLVYSGINYMEATPLADSLCIGRPNFALSHLKTSFRVQMVLAMSILIISALAFFAHVLRSPRSSNTSKGASQLRQSWERFTMSQTSRVLWFLISVSLMGYMWMCLAFISQIRSKARYWFAKTYEDNEMGYGQIIAMGFCVQTVVTFIYELIVFKVPLRRTSTTQLLEPRPSQPSAGTSPSSTTAAAGTTTPSQSNNATSSSLTLTSTSGPSGTSVSGTPSAPPSSGSSAKLIRRSSSKMTNS</sequence>
<keyword evidence="2" id="KW-0812">Transmembrane</keyword>
<proteinExistence type="predicted"/>
<dbReference type="InParanoid" id="A0A0D2AMT5"/>
<name>A0A0D2AMT5_9PEZI</name>
<feature type="transmembrane region" description="Helical" evidence="2">
    <location>
        <begin position="207"/>
        <end position="232"/>
    </location>
</feature>
<gene>
    <name evidence="3" type="ORF">PV09_07963</name>
</gene>
<dbReference type="OrthoDB" id="4582561at2759"/>
<dbReference type="EMBL" id="KN847563">
    <property type="protein sequence ID" value="KIW00434.1"/>
    <property type="molecule type" value="Genomic_DNA"/>
</dbReference>